<dbReference type="PANTHER" id="PTHR31611">
    <property type="entry name" value="HIGH-AFFINITY NICKEL TRANSPORT PROTEIN NIC1"/>
    <property type="match status" value="1"/>
</dbReference>
<feature type="transmembrane region" description="Helical" evidence="8">
    <location>
        <begin position="242"/>
        <end position="266"/>
    </location>
</feature>
<keyword evidence="7 8" id="KW-0472">Membrane</keyword>
<dbReference type="GO" id="GO:0015099">
    <property type="term" value="F:nickel cation transmembrane transporter activity"/>
    <property type="evidence" value="ECO:0007669"/>
    <property type="project" value="UniProtKB-UniRule"/>
</dbReference>
<evidence type="ECO:0000256" key="2">
    <source>
        <dbReference type="ARBA" id="ARBA00010892"/>
    </source>
</evidence>
<feature type="transmembrane region" description="Helical" evidence="8">
    <location>
        <begin position="329"/>
        <end position="350"/>
    </location>
</feature>
<dbReference type="GO" id="GO:0005886">
    <property type="term" value="C:plasma membrane"/>
    <property type="evidence" value="ECO:0007669"/>
    <property type="project" value="UniProtKB-SubCell"/>
</dbReference>
<feature type="transmembrane region" description="Helical" evidence="8">
    <location>
        <begin position="98"/>
        <end position="123"/>
    </location>
</feature>
<keyword evidence="10" id="KW-1185">Reference proteome</keyword>
<evidence type="ECO:0000256" key="4">
    <source>
        <dbReference type="ARBA" id="ARBA00022596"/>
    </source>
</evidence>
<proteinExistence type="inferred from homology"/>
<dbReference type="Proteomes" id="UP000245754">
    <property type="component" value="Unassembled WGS sequence"/>
</dbReference>
<sequence>MKALLRSFPPSRRPLPGRLFDDEDIDVRQKTAVLAALVLAGNVGAWIWAWIVFRGAPALFASALLAYTLGLRHAVDADHIAAIDNVTRKLMHEGRRPISVGFFFSLGHSTVVMAMSLGIALAVSALQSRIEAWKAIGGLIGTGASVLFLLILAVLNLRILLSAWRAYRAASRGAAAAHAAETGGADHAGGLMTRLLAPLLRLTRRSWHLYPVGLLFGLGFDTATEVALFGMSAAEATRGVPFWSVMVFPALFAAGMSLVDTLDGFLMIRAYGWALENPARKLRYNMTITSISVLVAVVIAGVESVGLLADKLSLHGVVWEWIVSLNGRLGMLGYIMIGVFGVGWGASVAVHRLCQPAASRADIRISSR</sequence>
<organism evidence="9 10">
    <name type="scientific">Cupriavidus plantarum</name>
    <dbReference type="NCBI Taxonomy" id="942865"/>
    <lineage>
        <taxon>Bacteria</taxon>
        <taxon>Pseudomonadati</taxon>
        <taxon>Pseudomonadota</taxon>
        <taxon>Betaproteobacteria</taxon>
        <taxon>Burkholderiales</taxon>
        <taxon>Burkholderiaceae</taxon>
        <taxon>Cupriavidus</taxon>
    </lineage>
</organism>
<dbReference type="Pfam" id="PF03824">
    <property type="entry name" value="NicO"/>
    <property type="match status" value="1"/>
</dbReference>
<protein>
    <recommendedName>
        <fullName evidence="8">Nickel/cobalt efflux system</fullName>
    </recommendedName>
</protein>
<dbReference type="RefSeq" id="WP_109584275.1">
    <property type="nucleotide sequence ID" value="NZ_QGGT01000003.1"/>
</dbReference>
<dbReference type="NCBIfam" id="TIGR00802">
    <property type="entry name" value="nico"/>
    <property type="match status" value="1"/>
</dbReference>
<evidence type="ECO:0000256" key="7">
    <source>
        <dbReference type="ARBA" id="ARBA00023136"/>
    </source>
</evidence>
<name>A0A316ET03_9BURK</name>
<evidence type="ECO:0000256" key="6">
    <source>
        <dbReference type="ARBA" id="ARBA00022989"/>
    </source>
</evidence>
<accession>A0A316ET03</accession>
<evidence type="ECO:0000313" key="10">
    <source>
        <dbReference type="Proteomes" id="UP000245754"/>
    </source>
</evidence>
<feature type="transmembrane region" description="Helical" evidence="8">
    <location>
        <begin position="135"/>
        <end position="161"/>
    </location>
</feature>
<keyword evidence="4" id="KW-0533">Nickel</keyword>
<evidence type="ECO:0000256" key="5">
    <source>
        <dbReference type="ARBA" id="ARBA00022692"/>
    </source>
</evidence>
<dbReference type="EMBL" id="QGGT01000003">
    <property type="protein sequence ID" value="PWK34232.1"/>
    <property type="molecule type" value="Genomic_DNA"/>
</dbReference>
<dbReference type="PANTHER" id="PTHR31611:SF0">
    <property type="entry name" value="HIGH-AFFINITY NICKEL TRANSPORT PROTEIN NIC1"/>
    <property type="match status" value="1"/>
</dbReference>
<evidence type="ECO:0000256" key="3">
    <source>
        <dbReference type="ARBA" id="ARBA00022448"/>
    </source>
</evidence>
<evidence type="ECO:0000256" key="1">
    <source>
        <dbReference type="ARBA" id="ARBA00004127"/>
    </source>
</evidence>
<keyword evidence="6 8" id="KW-1133">Transmembrane helix</keyword>
<comment type="caution">
    <text evidence="9">The sequence shown here is derived from an EMBL/GenBank/DDBJ whole genome shotgun (WGS) entry which is preliminary data.</text>
</comment>
<comment type="subcellular location">
    <subcellularLocation>
        <location evidence="8">Cell membrane</location>
        <topology evidence="8">Multi-pass membrane protein</topology>
    </subcellularLocation>
    <subcellularLocation>
        <location evidence="1">Endomembrane system</location>
        <topology evidence="1">Multi-pass membrane protein</topology>
    </subcellularLocation>
</comment>
<dbReference type="InterPro" id="IPR004688">
    <property type="entry name" value="Ni/Co_transpt"/>
</dbReference>
<dbReference type="InterPro" id="IPR011541">
    <property type="entry name" value="Ni/Co_transpt_high_affinity"/>
</dbReference>
<dbReference type="GO" id="GO:0012505">
    <property type="term" value="C:endomembrane system"/>
    <property type="evidence" value="ECO:0007669"/>
    <property type="project" value="UniProtKB-SubCell"/>
</dbReference>
<reference evidence="9 10" key="1">
    <citation type="submission" date="2018-05" db="EMBL/GenBank/DDBJ databases">
        <title>Genomic Encyclopedia of Type Strains, Phase IV (KMG-V): Genome sequencing to study the core and pangenomes of soil and plant-associated prokaryotes.</title>
        <authorList>
            <person name="Whitman W."/>
        </authorList>
    </citation>
    <scope>NUCLEOTIDE SEQUENCE [LARGE SCALE GENOMIC DNA]</scope>
    <source>
        <strain evidence="9 10">SLV-132</strain>
    </source>
</reference>
<evidence type="ECO:0000313" key="9">
    <source>
        <dbReference type="EMBL" id="PWK34232.1"/>
    </source>
</evidence>
<feature type="transmembrane region" description="Helical" evidence="8">
    <location>
        <begin position="209"/>
        <end position="230"/>
    </location>
</feature>
<feature type="transmembrane region" description="Helical" evidence="8">
    <location>
        <begin position="32"/>
        <end position="53"/>
    </location>
</feature>
<evidence type="ECO:0000256" key="8">
    <source>
        <dbReference type="RuleBase" id="RU362101"/>
    </source>
</evidence>
<keyword evidence="5 8" id="KW-0812">Transmembrane</keyword>
<comment type="similarity">
    <text evidence="2 8">Belongs to the NiCoT transporter (TC 2.A.52) family.</text>
</comment>
<keyword evidence="3 8" id="KW-0813">Transport</keyword>
<gene>
    <name evidence="9" type="ORF">C7419_103551</name>
</gene>
<dbReference type="AlphaFoldDB" id="A0A316ET03"/>
<feature type="transmembrane region" description="Helical" evidence="8">
    <location>
        <begin position="287"/>
        <end position="309"/>
    </location>
</feature>